<evidence type="ECO:0000256" key="1">
    <source>
        <dbReference type="SAM" id="SignalP"/>
    </source>
</evidence>
<protein>
    <submittedName>
        <fullName evidence="2">Uncharacterized protein</fullName>
    </submittedName>
</protein>
<comment type="caution">
    <text evidence="2">The sequence shown here is derived from an EMBL/GenBank/DDBJ whole genome shotgun (WGS) entry which is preliminary data.</text>
</comment>
<proteinExistence type="predicted"/>
<evidence type="ECO:0000313" key="2">
    <source>
        <dbReference type="EMBL" id="HCA02807.1"/>
    </source>
</evidence>
<feature type="chain" id="PRO_5017755403" evidence="1">
    <location>
        <begin position="24"/>
        <end position="90"/>
    </location>
</feature>
<gene>
    <name evidence="2" type="ORF">DEO68_11630</name>
</gene>
<dbReference type="AlphaFoldDB" id="A0A3D0KGV7"/>
<feature type="signal peptide" evidence="1">
    <location>
        <begin position="1"/>
        <end position="23"/>
    </location>
</feature>
<dbReference type="EMBL" id="DOTR01000060">
    <property type="protein sequence ID" value="HCA02807.1"/>
    <property type="molecule type" value="Genomic_DNA"/>
</dbReference>
<reference evidence="2" key="1">
    <citation type="journal article" date="2018" name="Nat. Biotechnol.">
        <title>A standardized bacterial taxonomy based on genome phylogeny substantially revises the tree of life.</title>
        <authorList>
            <person name="Parks D.H."/>
            <person name="Chuvochina M."/>
            <person name="Waite D.W."/>
            <person name="Rinke C."/>
            <person name="Skarshewski A."/>
            <person name="Chaumeil P.A."/>
            <person name="Hugenholtz P."/>
        </authorList>
    </citation>
    <scope>NUCLEOTIDE SEQUENCE [LARGE SCALE GENOMIC DNA]</scope>
    <source>
        <strain evidence="2">UBA11284</strain>
    </source>
</reference>
<name>A0A3D0KGV7_9GAMM</name>
<keyword evidence="1" id="KW-0732">Signal</keyword>
<organism evidence="2">
    <name type="scientific">Halomonas campaniensis</name>
    <dbReference type="NCBI Taxonomy" id="213554"/>
    <lineage>
        <taxon>Bacteria</taxon>
        <taxon>Pseudomonadati</taxon>
        <taxon>Pseudomonadota</taxon>
        <taxon>Gammaproteobacteria</taxon>
        <taxon>Oceanospirillales</taxon>
        <taxon>Halomonadaceae</taxon>
        <taxon>Halomonas</taxon>
    </lineage>
</organism>
<sequence>MTISIRTISALLATVLASASLQADSDSAQTSLDDLYSEALSTLHSQGENASEVLTVENEAGRQLSVVTPANLTDAQIARLIEREAFVLRF</sequence>
<accession>A0A3D0KGV7</accession>